<accession>A0A8H4TZK5</accession>
<keyword evidence="4" id="KW-1185">Reference proteome</keyword>
<dbReference type="PANTHER" id="PTHR35204">
    <property type="entry name" value="YALI0A21131P"/>
    <property type="match status" value="1"/>
</dbReference>
<feature type="chain" id="PRO_5034152409" evidence="2">
    <location>
        <begin position="19"/>
        <end position="458"/>
    </location>
</feature>
<organism evidence="3 4">
    <name type="scientific">Fusarium sarcochroum</name>
    <dbReference type="NCBI Taxonomy" id="1208366"/>
    <lineage>
        <taxon>Eukaryota</taxon>
        <taxon>Fungi</taxon>
        <taxon>Dikarya</taxon>
        <taxon>Ascomycota</taxon>
        <taxon>Pezizomycotina</taxon>
        <taxon>Sordariomycetes</taxon>
        <taxon>Hypocreomycetidae</taxon>
        <taxon>Hypocreales</taxon>
        <taxon>Nectriaceae</taxon>
        <taxon>Fusarium</taxon>
        <taxon>Fusarium lateritium species complex</taxon>
    </lineage>
</organism>
<proteinExistence type="predicted"/>
<gene>
    <name evidence="3" type="ORF">FSARC_5471</name>
</gene>
<dbReference type="EMBL" id="JABEXW010000264">
    <property type="protein sequence ID" value="KAF4966907.1"/>
    <property type="molecule type" value="Genomic_DNA"/>
</dbReference>
<feature type="region of interest" description="Disordered" evidence="1">
    <location>
        <begin position="171"/>
        <end position="191"/>
    </location>
</feature>
<comment type="caution">
    <text evidence="3">The sequence shown here is derived from an EMBL/GenBank/DDBJ whole genome shotgun (WGS) entry which is preliminary data.</text>
</comment>
<protein>
    <submittedName>
        <fullName evidence="3">Uncharacterized protein</fullName>
    </submittedName>
</protein>
<evidence type="ECO:0000256" key="2">
    <source>
        <dbReference type="SAM" id="SignalP"/>
    </source>
</evidence>
<evidence type="ECO:0000313" key="4">
    <source>
        <dbReference type="Proteomes" id="UP000622797"/>
    </source>
</evidence>
<name>A0A8H4TZK5_9HYPO</name>
<dbReference type="Proteomes" id="UP000622797">
    <property type="component" value="Unassembled WGS sequence"/>
</dbReference>
<sequence length="458" mass="51449">MALRIVTAVFAVSTTAYSSSTETFYPSIEVAAKRGPAIFNSVHDSLRKWGSTVHPNGMSFYLATIPEGVMLHHGNDRNETPTSFDWLAYEIEHAEIFARVWPPRRPDLLILGDGDQVSLADTDMEPMGSKHGWLHTYRTTRPLQLIYIDGMSGNKDDSGVRDTQDYLLRGVRDGGRAERLEDKPPGPPGEYERVQDLCHLCTEWKLDGIVRVENAGFEVIKCDFSTGMEQVQSLRRADWQRVRPPGHGPKKGGHKPNYRDIGPGRTILDYSSMVSAFFFPVNLTNPDSNHTDLPRLTSTTVEEMTAIRKYLTTVLEDRLDHPLAAFTWRDVADLIVQRYGVPILSVANSTDSEALSNSIRFLVEVFIDYSVDDEQLRSDQAQQRCSSFYIQTMPLATDADKLIYAAFEAVNAEICTALFKIRALLSADTQGSASLKEAKDILESLIEYLSWSDLQTRE</sequence>
<feature type="signal peptide" evidence="2">
    <location>
        <begin position="1"/>
        <end position="18"/>
    </location>
</feature>
<evidence type="ECO:0000313" key="3">
    <source>
        <dbReference type="EMBL" id="KAF4966907.1"/>
    </source>
</evidence>
<dbReference type="InterPro" id="IPR038921">
    <property type="entry name" value="YOR389W-like"/>
</dbReference>
<dbReference type="OrthoDB" id="10261782at2759"/>
<dbReference type="AlphaFoldDB" id="A0A8H4TZK5"/>
<reference evidence="3" key="2">
    <citation type="submission" date="2020-05" db="EMBL/GenBank/DDBJ databases">
        <authorList>
            <person name="Kim H.-S."/>
            <person name="Proctor R.H."/>
            <person name="Brown D.W."/>
        </authorList>
    </citation>
    <scope>NUCLEOTIDE SEQUENCE</scope>
    <source>
        <strain evidence="3">NRRL 20472</strain>
    </source>
</reference>
<reference evidence="3" key="1">
    <citation type="journal article" date="2020" name="BMC Genomics">
        <title>Correction to: Identification and distribution of gene clusters required for synthesis of sphingolipid metabolism inhibitors in diverse species of the filamentous fungus Fusarium.</title>
        <authorList>
            <person name="Kim H.S."/>
            <person name="Lohmar J.M."/>
            <person name="Busman M."/>
            <person name="Brown D.W."/>
            <person name="Naumann T.A."/>
            <person name="Divon H.H."/>
            <person name="Lysoe E."/>
            <person name="Uhlig S."/>
            <person name="Proctor R.H."/>
        </authorList>
    </citation>
    <scope>NUCLEOTIDE SEQUENCE</scope>
    <source>
        <strain evidence="3">NRRL 20472</strain>
    </source>
</reference>
<evidence type="ECO:0000256" key="1">
    <source>
        <dbReference type="SAM" id="MobiDB-lite"/>
    </source>
</evidence>
<keyword evidence="2" id="KW-0732">Signal</keyword>
<dbReference type="PANTHER" id="PTHR35204:SF1">
    <property type="entry name" value="ENTEROTOXIN"/>
    <property type="match status" value="1"/>
</dbReference>